<dbReference type="PROSITE" id="PS50095">
    <property type="entry name" value="PLAT"/>
    <property type="match status" value="1"/>
</dbReference>
<organism evidence="20 21">
    <name type="scientific">Kalanchoe fedtschenkoi</name>
    <name type="common">Lavender scallops</name>
    <name type="synonym">South American air plant</name>
    <dbReference type="NCBI Taxonomy" id="63787"/>
    <lineage>
        <taxon>Eukaryota</taxon>
        <taxon>Viridiplantae</taxon>
        <taxon>Streptophyta</taxon>
        <taxon>Embryophyta</taxon>
        <taxon>Tracheophyta</taxon>
        <taxon>Spermatophyta</taxon>
        <taxon>Magnoliopsida</taxon>
        <taxon>eudicotyledons</taxon>
        <taxon>Gunneridae</taxon>
        <taxon>Pentapetalae</taxon>
        <taxon>Saxifragales</taxon>
        <taxon>Crassulaceae</taxon>
        <taxon>Kalanchoe</taxon>
    </lineage>
</organism>
<dbReference type="GO" id="GO:0005737">
    <property type="term" value="C:cytoplasm"/>
    <property type="evidence" value="ECO:0007669"/>
    <property type="project" value="UniProtKB-SubCell"/>
</dbReference>
<evidence type="ECO:0000256" key="7">
    <source>
        <dbReference type="ARBA" id="ARBA00012161"/>
    </source>
</evidence>
<dbReference type="Proteomes" id="UP000594263">
    <property type="component" value="Unplaced"/>
</dbReference>
<evidence type="ECO:0000256" key="12">
    <source>
        <dbReference type="ARBA" id="ARBA00022839"/>
    </source>
</evidence>
<keyword evidence="21" id="KW-1185">Reference proteome</keyword>
<accession>A0A7N0RHW7</accession>
<evidence type="ECO:0000256" key="4">
    <source>
        <dbReference type="ARBA" id="ARBA00004496"/>
    </source>
</evidence>
<keyword evidence="11" id="KW-0378">Hydrolase</keyword>
<name>A0A7N0RHW7_KALFE</name>
<feature type="domain" description="PLAT" evidence="19">
    <location>
        <begin position="163"/>
        <end position="247"/>
    </location>
</feature>
<dbReference type="GO" id="GO:0005634">
    <property type="term" value="C:nucleus"/>
    <property type="evidence" value="ECO:0007669"/>
    <property type="project" value="UniProtKB-SubCell"/>
</dbReference>
<dbReference type="GO" id="GO:0004535">
    <property type="term" value="F:poly(A)-specific ribonuclease activity"/>
    <property type="evidence" value="ECO:0007669"/>
    <property type="project" value="UniProtKB-EC"/>
</dbReference>
<dbReference type="GO" id="GO:0003723">
    <property type="term" value="F:RNA binding"/>
    <property type="evidence" value="ECO:0007669"/>
    <property type="project" value="UniProtKB-KW"/>
</dbReference>
<dbReference type="EC" id="3.1.13.4" evidence="7"/>
<keyword evidence="10" id="KW-0479">Metal-binding</keyword>
<dbReference type="AlphaFoldDB" id="A0A7N0RHW7"/>
<dbReference type="SUPFAM" id="SSF53098">
    <property type="entry name" value="Ribonuclease H-like"/>
    <property type="match status" value="1"/>
</dbReference>
<dbReference type="Pfam" id="PF04857">
    <property type="entry name" value="CAF1"/>
    <property type="match status" value="2"/>
</dbReference>
<reference evidence="20" key="1">
    <citation type="submission" date="2021-01" db="UniProtKB">
        <authorList>
            <consortium name="EnsemblPlants"/>
        </authorList>
    </citation>
    <scope>IDENTIFICATION</scope>
</reference>
<dbReference type="EnsemblPlants" id="Kaladp0011s0183.1.v1.1">
    <property type="protein sequence ID" value="Kaladp0011s0183.1.v1.1"/>
    <property type="gene ID" value="Kaladp0011s0183.v1.1"/>
</dbReference>
<comment type="subcellular location">
    <subcellularLocation>
        <location evidence="4">Cytoplasm</location>
    </subcellularLocation>
    <subcellularLocation>
        <location evidence="3">Nucleus</location>
    </subcellularLocation>
</comment>
<dbReference type="InterPro" id="IPR006941">
    <property type="entry name" value="RNase_CAF1"/>
</dbReference>
<dbReference type="InterPro" id="IPR012337">
    <property type="entry name" value="RNaseH-like_sf"/>
</dbReference>
<evidence type="ECO:0000256" key="10">
    <source>
        <dbReference type="ARBA" id="ARBA00022723"/>
    </source>
</evidence>
<evidence type="ECO:0000256" key="1">
    <source>
        <dbReference type="ARBA" id="ARBA00001663"/>
    </source>
</evidence>
<dbReference type="InterPro" id="IPR001024">
    <property type="entry name" value="PLAT/LH2_dom"/>
</dbReference>
<dbReference type="GO" id="GO:0030014">
    <property type="term" value="C:CCR4-NOT complex"/>
    <property type="evidence" value="ECO:0007669"/>
    <property type="project" value="InterPro"/>
</dbReference>
<dbReference type="InterPro" id="IPR036397">
    <property type="entry name" value="RNaseH_sf"/>
</dbReference>
<evidence type="ECO:0000256" key="2">
    <source>
        <dbReference type="ARBA" id="ARBA00001968"/>
    </source>
</evidence>
<comment type="cofactor">
    <cofactor evidence="2">
        <name>a divalent metal cation</name>
        <dbReference type="ChEBI" id="CHEBI:60240"/>
    </cofactor>
</comment>
<evidence type="ECO:0000256" key="16">
    <source>
        <dbReference type="ARBA" id="ARBA00023242"/>
    </source>
</evidence>
<evidence type="ECO:0000313" key="20">
    <source>
        <dbReference type="EnsemblPlants" id="Kaladp0011s0183.1.v1.1"/>
    </source>
</evidence>
<comment type="similarity">
    <text evidence="5">Belongs to the CAF1 family.</text>
</comment>
<comment type="caution">
    <text evidence="18">Lacks conserved residue(s) required for the propagation of feature annotation.</text>
</comment>
<keyword evidence="9" id="KW-0540">Nuclease</keyword>
<dbReference type="OMA" id="TMSEFEA"/>
<dbReference type="Gene3D" id="3.30.420.10">
    <property type="entry name" value="Ribonuclease H-like superfamily/Ribonuclease H"/>
    <property type="match status" value="2"/>
</dbReference>
<evidence type="ECO:0000313" key="21">
    <source>
        <dbReference type="Proteomes" id="UP000594263"/>
    </source>
</evidence>
<dbReference type="InterPro" id="IPR039637">
    <property type="entry name" value="CNOT7/CNOT8/Pop2"/>
</dbReference>
<comment type="catalytic activity">
    <reaction evidence="1">
        <text>Exonucleolytic cleavage of poly(A) to 5'-AMP.</text>
        <dbReference type="EC" id="3.1.13.4"/>
    </reaction>
</comment>
<evidence type="ECO:0000256" key="6">
    <source>
        <dbReference type="ARBA" id="ARBA00011757"/>
    </source>
</evidence>
<dbReference type="PANTHER" id="PTHR10797">
    <property type="entry name" value="CCR4-NOT TRANSCRIPTION COMPLEX SUBUNIT"/>
    <property type="match status" value="1"/>
</dbReference>
<evidence type="ECO:0000256" key="18">
    <source>
        <dbReference type="PROSITE-ProRule" id="PRU00152"/>
    </source>
</evidence>
<evidence type="ECO:0000256" key="5">
    <source>
        <dbReference type="ARBA" id="ARBA00008372"/>
    </source>
</evidence>
<keyword evidence="14" id="KW-0805">Transcription regulation</keyword>
<evidence type="ECO:0000256" key="3">
    <source>
        <dbReference type="ARBA" id="ARBA00004123"/>
    </source>
</evidence>
<comment type="function">
    <text evidence="17">Ubiquitous transcription factor required for a diverse set of processes. It is a component of the CCR4 complex involved in the control of gene expression.</text>
</comment>
<evidence type="ECO:0000256" key="11">
    <source>
        <dbReference type="ARBA" id="ARBA00022801"/>
    </source>
</evidence>
<keyword evidence="13" id="KW-0694">RNA-binding</keyword>
<keyword evidence="12" id="KW-0269">Exonuclease</keyword>
<comment type="subunit">
    <text evidence="6">Component of the CCR4-NOT complex, at least composed of CRR4 and CAF1 proteins.</text>
</comment>
<evidence type="ECO:0000256" key="14">
    <source>
        <dbReference type="ARBA" id="ARBA00023015"/>
    </source>
</evidence>
<evidence type="ECO:0000256" key="15">
    <source>
        <dbReference type="ARBA" id="ARBA00023163"/>
    </source>
</evidence>
<keyword evidence="16" id="KW-0539">Nucleus</keyword>
<keyword evidence="15" id="KW-0804">Transcription</keyword>
<evidence type="ECO:0000259" key="19">
    <source>
        <dbReference type="PROSITE" id="PS50095"/>
    </source>
</evidence>
<dbReference type="Gramene" id="Kaladp0011s0183.1.v1.1">
    <property type="protein sequence ID" value="Kaladp0011s0183.1.v1.1"/>
    <property type="gene ID" value="Kaladp0011s0183.v1.1"/>
</dbReference>
<proteinExistence type="inferred from homology"/>
<evidence type="ECO:0000256" key="13">
    <source>
        <dbReference type="ARBA" id="ARBA00022884"/>
    </source>
</evidence>
<evidence type="ECO:0000256" key="9">
    <source>
        <dbReference type="ARBA" id="ARBA00022722"/>
    </source>
</evidence>
<protein>
    <recommendedName>
        <fullName evidence="7">poly(A)-specific ribonuclease</fullName>
        <ecNumber evidence="7">3.1.13.4</ecNumber>
    </recommendedName>
</protein>
<keyword evidence="8" id="KW-0963">Cytoplasm</keyword>
<evidence type="ECO:0000256" key="17">
    <source>
        <dbReference type="ARBA" id="ARBA00025148"/>
    </source>
</evidence>
<evidence type="ECO:0000256" key="8">
    <source>
        <dbReference type="ARBA" id="ARBA00022490"/>
    </source>
</evidence>
<dbReference type="GO" id="GO:0046872">
    <property type="term" value="F:metal ion binding"/>
    <property type="evidence" value="ECO:0007669"/>
    <property type="project" value="UniProtKB-KW"/>
</dbReference>
<sequence length="247" mass="28200">MPAACPSESIEVREVWNDNLEDEFQLIRCVLNEYLYVAMDTEFPGIVIRPLVKHKSDDKEFLFRSLKANVPASKLIQLGLTFSDADGNLPTFGTDKHFVWQSNFLEFDPATDSFSKEFGIDEVHQITFRSACDFGYLVKLLTGKNLPETRMVFLDLIKMYFPVVYDVKYMTRSCNWLHGGLNKNKIATLLGVERVGDSHQAGSDSLVTSRAFMKLRESYYFRVSIDKYAGLLFGIGVENDQNHSILH</sequence>